<evidence type="ECO:0000313" key="5">
    <source>
        <dbReference type="EMBL" id="KAJ8096670.1"/>
    </source>
</evidence>
<dbReference type="GO" id="GO:0006146">
    <property type="term" value="P:adenine catabolic process"/>
    <property type="evidence" value="ECO:0007669"/>
    <property type="project" value="TreeGrafter"/>
</dbReference>
<dbReference type="GO" id="GO:0046872">
    <property type="term" value="F:metal ion binding"/>
    <property type="evidence" value="ECO:0007669"/>
    <property type="project" value="UniProtKB-KW"/>
</dbReference>
<dbReference type="PANTHER" id="PTHR43114">
    <property type="entry name" value="ADENINE DEAMINASE"/>
    <property type="match status" value="1"/>
</dbReference>
<keyword evidence="6" id="KW-1185">Reference proteome</keyword>
<evidence type="ECO:0000256" key="2">
    <source>
        <dbReference type="ARBA" id="ARBA00022723"/>
    </source>
</evidence>
<comment type="cofactor">
    <cofactor evidence="1">
        <name>Zn(2+)</name>
        <dbReference type="ChEBI" id="CHEBI:29105"/>
    </cofactor>
</comment>
<evidence type="ECO:0000256" key="1">
    <source>
        <dbReference type="ARBA" id="ARBA00001947"/>
    </source>
</evidence>
<dbReference type="GeneID" id="80885415"/>
<comment type="caution">
    <text evidence="5">The sequence shown here is derived from an EMBL/GenBank/DDBJ whole genome shotgun (WGS) entry which is preliminary data.</text>
</comment>
<proteinExistence type="predicted"/>
<dbReference type="Pfam" id="PF00962">
    <property type="entry name" value="A_deaminase"/>
    <property type="match status" value="1"/>
</dbReference>
<dbReference type="InterPro" id="IPR006330">
    <property type="entry name" value="Ado/ade_deaminase"/>
</dbReference>
<name>A0AAD7VQ13_9ASCO</name>
<feature type="domain" description="Adenosine deaminase" evidence="4">
    <location>
        <begin position="47"/>
        <end position="391"/>
    </location>
</feature>
<dbReference type="PANTHER" id="PTHR43114:SF7">
    <property type="entry name" value="ADENOSINE DEAMINASE DOMAIN-CONTAINING PROTEIN"/>
    <property type="match status" value="1"/>
</dbReference>
<keyword evidence="3" id="KW-0378">Hydrolase</keyword>
<dbReference type="InterPro" id="IPR032466">
    <property type="entry name" value="Metal_Hydrolase"/>
</dbReference>
<dbReference type="EMBL" id="JARPMG010000013">
    <property type="protein sequence ID" value="KAJ8096670.1"/>
    <property type="molecule type" value="Genomic_DNA"/>
</dbReference>
<dbReference type="RefSeq" id="XP_056040120.1">
    <property type="nucleotide sequence ID" value="XM_056190249.1"/>
</dbReference>
<dbReference type="InterPro" id="IPR001365">
    <property type="entry name" value="A_deaminase_dom"/>
</dbReference>
<evidence type="ECO:0000313" key="6">
    <source>
        <dbReference type="Proteomes" id="UP001217417"/>
    </source>
</evidence>
<dbReference type="Proteomes" id="UP001217417">
    <property type="component" value="Unassembled WGS sequence"/>
</dbReference>
<sequence length="394" mass="44523">MLRFLSAISAHTTNQMSIRPGQLSQKARQALKKELVSSDDGIILKIPKVELHVHIEGTLTPQLRWKLAQRHGVKPHFGNGNHEFKTLEDLERAYDDVISSAQLPLSGQSDHLTTFFQAYYSGFQFLRTKRDFSDLAMDYFSRAAAMNVRYCEPFFDPQGHTSRGVSWADMMDGFKEAQEKAANELNIQSSWIMCFLRDQSPESAMDHYKAALKYKDMIVGIGLDSNEHDRPPCLFEELFTLARRDGFKLTAHCDVGVKDTHCHIHQVAATIAGSGLDRIDHGLNAAEDAMLIDLIRHRGLAMTICPWAYLRRETYGSIAERLRVLVDAGVKVCIASDSPVYMDDSWIIHNMLLAKRMGGFTDSEMCKMVRHSVEMSWAKPAVKLAIMQDIEAIL</sequence>
<dbReference type="NCBIfam" id="TIGR01430">
    <property type="entry name" value="aden_deam"/>
    <property type="match status" value="1"/>
</dbReference>
<dbReference type="GO" id="GO:0005829">
    <property type="term" value="C:cytosol"/>
    <property type="evidence" value="ECO:0007669"/>
    <property type="project" value="TreeGrafter"/>
</dbReference>
<dbReference type="AlphaFoldDB" id="A0AAD7VQ13"/>
<keyword evidence="2" id="KW-0479">Metal-binding</keyword>
<dbReference type="GO" id="GO:0043103">
    <property type="term" value="P:hypoxanthine salvage"/>
    <property type="evidence" value="ECO:0007669"/>
    <property type="project" value="TreeGrafter"/>
</dbReference>
<accession>A0AAD7VQ13</accession>
<evidence type="ECO:0000259" key="4">
    <source>
        <dbReference type="Pfam" id="PF00962"/>
    </source>
</evidence>
<dbReference type="Gene3D" id="3.20.20.140">
    <property type="entry name" value="Metal-dependent hydrolases"/>
    <property type="match status" value="1"/>
</dbReference>
<reference evidence="5" key="1">
    <citation type="submission" date="2023-03" db="EMBL/GenBank/DDBJ databases">
        <title>Near-Complete genome sequence of Lipomyces tetrasporous NRRL Y-64009, an oleaginous yeast capable of growing on lignocellulosic hydrolysates.</title>
        <authorList>
            <consortium name="Lawrence Berkeley National Laboratory"/>
            <person name="Jagtap S.S."/>
            <person name="Liu J.-J."/>
            <person name="Walukiewicz H.E."/>
            <person name="Pangilinan J."/>
            <person name="Lipzen A."/>
            <person name="Ahrendt S."/>
            <person name="Koriabine M."/>
            <person name="Cobaugh K."/>
            <person name="Salamov A."/>
            <person name="Yoshinaga Y."/>
            <person name="Ng V."/>
            <person name="Daum C."/>
            <person name="Grigoriev I.V."/>
            <person name="Slininger P.J."/>
            <person name="Dien B.S."/>
            <person name="Jin Y.-S."/>
            <person name="Rao C.V."/>
        </authorList>
    </citation>
    <scope>NUCLEOTIDE SEQUENCE</scope>
    <source>
        <strain evidence="5">NRRL Y-64009</strain>
    </source>
</reference>
<dbReference type="GO" id="GO:0000034">
    <property type="term" value="F:adenine deaminase activity"/>
    <property type="evidence" value="ECO:0007669"/>
    <property type="project" value="TreeGrafter"/>
</dbReference>
<gene>
    <name evidence="5" type="ORF">POJ06DRAFT_286959</name>
</gene>
<evidence type="ECO:0000256" key="3">
    <source>
        <dbReference type="ARBA" id="ARBA00022801"/>
    </source>
</evidence>
<protein>
    <submittedName>
        <fullName evidence="5">Adenosine deaminase</fullName>
    </submittedName>
</protein>
<organism evidence="5 6">
    <name type="scientific">Lipomyces tetrasporus</name>
    <dbReference type="NCBI Taxonomy" id="54092"/>
    <lineage>
        <taxon>Eukaryota</taxon>
        <taxon>Fungi</taxon>
        <taxon>Dikarya</taxon>
        <taxon>Ascomycota</taxon>
        <taxon>Saccharomycotina</taxon>
        <taxon>Lipomycetes</taxon>
        <taxon>Lipomycetales</taxon>
        <taxon>Lipomycetaceae</taxon>
        <taxon>Lipomyces</taxon>
    </lineage>
</organism>
<dbReference type="SUPFAM" id="SSF51556">
    <property type="entry name" value="Metallo-dependent hydrolases"/>
    <property type="match status" value="1"/>
</dbReference>